<gene>
    <name evidence="4" type="ORF">K2173_021983</name>
</gene>
<dbReference type="PANTHER" id="PTHR31355">
    <property type="entry name" value="MICROTUBULE-ASSOCIATED PROTEIN TORTIFOLIA1"/>
    <property type="match status" value="1"/>
</dbReference>
<organism evidence="4 5">
    <name type="scientific">Erythroxylum novogranatense</name>
    <dbReference type="NCBI Taxonomy" id="1862640"/>
    <lineage>
        <taxon>Eukaryota</taxon>
        <taxon>Viridiplantae</taxon>
        <taxon>Streptophyta</taxon>
        <taxon>Embryophyta</taxon>
        <taxon>Tracheophyta</taxon>
        <taxon>Spermatophyta</taxon>
        <taxon>Magnoliopsida</taxon>
        <taxon>eudicotyledons</taxon>
        <taxon>Gunneridae</taxon>
        <taxon>Pentapetalae</taxon>
        <taxon>rosids</taxon>
        <taxon>fabids</taxon>
        <taxon>Malpighiales</taxon>
        <taxon>Erythroxylaceae</taxon>
        <taxon>Erythroxylum</taxon>
    </lineage>
</organism>
<dbReference type="AlphaFoldDB" id="A0AAV8T2F2"/>
<dbReference type="Pfam" id="PF24714">
    <property type="entry name" value="TOR1L1_N"/>
    <property type="match status" value="1"/>
</dbReference>
<feature type="compositionally biased region" description="Basic and acidic residues" evidence="2">
    <location>
        <begin position="609"/>
        <end position="621"/>
    </location>
</feature>
<dbReference type="PANTHER" id="PTHR31355:SF32">
    <property type="entry name" value="TORTIFOLIA1-LIKE PROTEIN 4"/>
    <property type="match status" value="1"/>
</dbReference>
<dbReference type="EMBL" id="JAIWQS010000007">
    <property type="protein sequence ID" value="KAJ8760945.1"/>
    <property type="molecule type" value="Genomic_DNA"/>
</dbReference>
<reference evidence="4 5" key="1">
    <citation type="submission" date="2021-09" db="EMBL/GenBank/DDBJ databases">
        <title>Genomic insights and catalytic innovation underlie evolution of tropane alkaloids biosynthesis.</title>
        <authorList>
            <person name="Wang Y.-J."/>
            <person name="Tian T."/>
            <person name="Huang J.-P."/>
            <person name="Huang S.-X."/>
        </authorList>
    </citation>
    <scope>NUCLEOTIDE SEQUENCE [LARGE SCALE GENOMIC DNA]</scope>
    <source>
        <strain evidence="4">KIB-2018</strain>
        <tissue evidence="4">Leaf</tissue>
    </source>
</reference>
<dbReference type="InterPro" id="IPR057600">
    <property type="entry name" value="TORTIFOLIA1/SINE1-2_N"/>
</dbReference>
<dbReference type="GO" id="GO:0005874">
    <property type="term" value="C:microtubule"/>
    <property type="evidence" value="ECO:0007669"/>
    <property type="project" value="InterPro"/>
</dbReference>
<accession>A0AAV8T2F2</accession>
<evidence type="ECO:0000256" key="2">
    <source>
        <dbReference type="SAM" id="MobiDB-lite"/>
    </source>
</evidence>
<feature type="region of interest" description="Disordered" evidence="2">
    <location>
        <begin position="595"/>
        <end position="630"/>
    </location>
</feature>
<feature type="compositionally biased region" description="Acidic residues" evidence="2">
    <location>
        <begin position="450"/>
        <end position="460"/>
    </location>
</feature>
<dbReference type="InterPro" id="IPR011989">
    <property type="entry name" value="ARM-like"/>
</dbReference>
<sequence>MSVHKRFSFSSPTTTTSATSNDLKHRLVSCLNKLSDRDTLPFAAAELESIAKNLTPDSFSPFLNCIHDTDSSCKSPVRKQCVNLLTLLSHAHGNSLSSHLSKMVSTVTRRLRDSDSVVRSACVEATTAMSSQITNPPFSTLWKPLFEMLTLEQDYNVQIGAAMCLAAAIEASPEPEAEQLRRVLPKLGKLLKVEGFKAKGALLSVIGSVIGVGGASSRGVVDWLVPCLMEFLSSEDWSARKSAAEALGKVAVAEKELSTEHKAVCLSSLESKRFDKVKVVRETMNRTLVLWKEVPGTCEETSFSSLSRSSSMELENPVDGCFPLASKGSNDVNFRSPQRKKSVPANRSPPSGASLVTTAKKQSPFKSDEKNTKPGMFHKLDHRKPSSWKIEIASSRETACGDNFTINECGENVNNGDSKPEIKRVLSSATHDEKQQKLSGFRSGSRVVPYDDDDDNDDDDECTYSKEVEISYPVDNYGSSKDIEDLSLIRKQLVHIENQQSTLFNLLQKFMGHSQNGINSLEKRVLGLEMTLDEISYDLALSSGRIPNPDYMDNACCKLPGGEFLSSKLWRRTESRYSTTRRSSFGSIQLLQDARNTPAKVTSTNSSKSDGHRFEQNDRTGRLVGSSAAKGNSYHYSSRISDNISRDSVQVHSANALTEASVATSTGQMNINS</sequence>
<evidence type="ECO:0000313" key="5">
    <source>
        <dbReference type="Proteomes" id="UP001159364"/>
    </source>
</evidence>
<feature type="compositionally biased region" description="Polar residues" evidence="2">
    <location>
        <begin position="599"/>
        <end position="608"/>
    </location>
</feature>
<dbReference type="InterPro" id="IPR016024">
    <property type="entry name" value="ARM-type_fold"/>
</dbReference>
<dbReference type="Gene3D" id="1.25.10.10">
    <property type="entry name" value="Leucine-rich Repeat Variant"/>
    <property type="match status" value="1"/>
</dbReference>
<feature type="region of interest" description="Disordered" evidence="2">
    <location>
        <begin position="428"/>
        <end position="460"/>
    </location>
</feature>
<feature type="repeat" description="HEAT" evidence="1">
    <location>
        <begin position="224"/>
        <end position="262"/>
    </location>
</feature>
<keyword evidence="5" id="KW-1185">Reference proteome</keyword>
<dbReference type="PROSITE" id="PS50077">
    <property type="entry name" value="HEAT_REPEAT"/>
    <property type="match status" value="1"/>
</dbReference>
<dbReference type="InterPro" id="IPR033337">
    <property type="entry name" value="TORTIFOLIA1/SINE1-2"/>
</dbReference>
<proteinExistence type="predicted"/>
<dbReference type="FunFam" id="1.25.10.10:FF:000549">
    <property type="entry name" value="ARM repeat superfamily protein"/>
    <property type="match status" value="1"/>
</dbReference>
<dbReference type="GO" id="GO:0008017">
    <property type="term" value="F:microtubule binding"/>
    <property type="evidence" value="ECO:0007669"/>
    <property type="project" value="InterPro"/>
</dbReference>
<evidence type="ECO:0000313" key="4">
    <source>
        <dbReference type="EMBL" id="KAJ8760945.1"/>
    </source>
</evidence>
<dbReference type="SUPFAM" id="SSF48371">
    <property type="entry name" value="ARM repeat"/>
    <property type="match status" value="1"/>
</dbReference>
<name>A0AAV8T2F2_9ROSI</name>
<feature type="region of interest" description="Disordered" evidence="2">
    <location>
        <begin position="329"/>
        <end position="383"/>
    </location>
</feature>
<protein>
    <recommendedName>
        <fullName evidence="3">TORTIFOLIA1/SINE1-2 N-terminal domain-containing protein</fullName>
    </recommendedName>
</protein>
<evidence type="ECO:0000256" key="1">
    <source>
        <dbReference type="PROSITE-ProRule" id="PRU00103"/>
    </source>
</evidence>
<feature type="domain" description="TORTIFOLIA1/SINE1-2 N-terminal" evidence="3">
    <location>
        <begin position="22"/>
        <end position="293"/>
    </location>
</feature>
<dbReference type="Proteomes" id="UP001159364">
    <property type="component" value="Linkage Group LG07"/>
</dbReference>
<comment type="caution">
    <text evidence="4">The sequence shown here is derived from an EMBL/GenBank/DDBJ whole genome shotgun (WGS) entry which is preliminary data.</text>
</comment>
<feature type="compositionally biased region" description="Polar residues" evidence="2">
    <location>
        <begin position="348"/>
        <end position="365"/>
    </location>
</feature>
<dbReference type="InterPro" id="IPR021133">
    <property type="entry name" value="HEAT_type_2"/>
</dbReference>
<evidence type="ECO:0000259" key="3">
    <source>
        <dbReference type="Pfam" id="PF24714"/>
    </source>
</evidence>